<feature type="transmembrane region" description="Helical" evidence="1">
    <location>
        <begin position="74"/>
        <end position="93"/>
    </location>
</feature>
<proteinExistence type="predicted"/>
<keyword evidence="1" id="KW-1133">Transmembrane helix</keyword>
<feature type="transmembrane region" description="Helical" evidence="1">
    <location>
        <begin position="141"/>
        <end position="161"/>
    </location>
</feature>
<dbReference type="Gene3D" id="1.20.210.10">
    <property type="entry name" value="Cytochrome c oxidase-like, subunit I domain"/>
    <property type="match status" value="1"/>
</dbReference>
<feature type="transmembrane region" description="Helical" evidence="1">
    <location>
        <begin position="12"/>
        <end position="31"/>
    </location>
</feature>
<name>A0ABW5X6J4_9FLAO</name>
<sequence>MQLLKKHTNIALAYFLLVGLMGVFLRLFYIFPIPANYGFIVHAHSHVALLGWVYIALVTLIYKLYLSETGKSRLYRRIIWFTNICIIGMLLSFPFQGYAFISIIFSTLFLIATYWLAWFIFKHIPKKYKKANSYVCIKASIWYMILSSIGPWAVGGVMATLGKASVWYKLSIYFYLHFQYNGWFILALIGILFYIMEQLSVKTDRKQFRSFFLLLNISIILSFFLSVLWTKPPVIFYILAAVGAIVQMLAFYYFFRILHDAWPVFKKKLSPRVLKLLKLSGLLLTVKILFQLLSALPYFANLALLYKDFVIGYLHWTFLGVVSLCLFAFLEHFKLVRLNWQILILYLIGFIFSELLIFYRGMQLWLRWPSFAEYPVLLTIISALIPLAVGILLVKNLTSNTKF</sequence>
<dbReference type="Proteomes" id="UP001597438">
    <property type="component" value="Unassembled WGS sequence"/>
</dbReference>
<feature type="transmembrane region" description="Helical" evidence="1">
    <location>
        <begin position="276"/>
        <end position="299"/>
    </location>
</feature>
<evidence type="ECO:0000313" key="2">
    <source>
        <dbReference type="EMBL" id="MFD2834210.1"/>
    </source>
</evidence>
<feature type="transmembrane region" description="Helical" evidence="1">
    <location>
        <begin position="208"/>
        <end position="229"/>
    </location>
</feature>
<evidence type="ECO:0000313" key="3">
    <source>
        <dbReference type="Proteomes" id="UP001597438"/>
    </source>
</evidence>
<organism evidence="2 3">
    <name type="scientific">Christiangramia antarctica</name>
    <dbReference type="NCBI Taxonomy" id="2058158"/>
    <lineage>
        <taxon>Bacteria</taxon>
        <taxon>Pseudomonadati</taxon>
        <taxon>Bacteroidota</taxon>
        <taxon>Flavobacteriia</taxon>
        <taxon>Flavobacteriales</taxon>
        <taxon>Flavobacteriaceae</taxon>
        <taxon>Christiangramia</taxon>
    </lineage>
</organism>
<feature type="transmembrane region" description="Helical" evidence="1">
    <location>
        <begin position="235"/>
        <end position="255"/>
    </location>
</feature>
<dbReference type="EMBL" id="JBHUOJ010000032">
    <property type="protein sequence ID" value="MFD2834210.1"/>
    <property type="molecule type" value="Genomic_DNA"/>
</dbReference>
<accession>A0ABW5X6J4</accession>
<feature type="transmembrane region" description="Helical" evidence="1">
    <location>
        <begin position="374"/>
        <end position="394"/>
    </location>
</feature>
<protein>
    <submittedName>
        <fullName evidence="2">Uncharacterized protein</fullName>
    </submittedName>
</protein>
<feature type="transmembrane region" description="Helical" evidence="1">
    <location>
        <begin position="342"/>
        <end position="362"/>
    </location>
</feature>
<evidence type="ECO:0000256" key="1">
    <source>
        <dbReference type="SAM" id="Phobius"/>
    </source>
</evidence>
<feature type="transmembrane region" description="Helical" evidence="1">
    <location>
        <begin position="43"/>
        <end position="62"/>
    </location>
</feature>
<dbReference type="RefSeq" id="WP_251739328.1">
    <property type="nucleotide sequence ID" value="NZ_JBHUOJ010000032.1"/>
</dbReference>
<gene>
    <name evidence="2" type="ORF">ACFSYS_13015</name>
</gene>
<comment type="caution">
    <text evidence="2">The sequence shown here is derived from an EMBL/GenBank/DDBJ whole genome shotgun (WGS) entry which is preliminary data.</text>
</comment>
<feature type="transmembrane region" description="Helical" evidence="1">
    <location>
        <begin position="173"/>
        <end position="196"/>
    </location>
</feature>
<dbReference type="InterPro" id="IPR036927">
    <property type="entry name" value="Cyt_c_oxase-like_su1_sf"/>
</dbReference>
<keyword evidence="1" id="KW-0472">Membrane</keyword>
<feature type="transmembrane region" description="Helical" evidence="1">
    <location>
        <begin position="311"/>
        <end position="330"/>
    </location>
</feature>
<keyword evidence="1" id="KW-0812">Transmembrane</keyword>
<keyword evidence="3" id="KW-1185">Reference proteome</keyword>
<reference evidence="3" key="1">
    <citation type="journal article" date="2019" name="Int. J. Syst. Evol. Microbiol.">
        <title>The Global Catalogue of Microorganisms (GCM) 10K type strain sequencing project: providing services to taxonomists for standard genome sequencing and annotation.</title>
        <authorList>
            <consortium name="The Broad Institute Genomics Platform"/>
            <consortium name="The Broad Institute Genome Sequencing Center for Infectious Disease"/>
            <person name="Wu L."/>
            <person name="Ma J."/>
        </authorList>
    </citation>
    <scope>NUCLEOTIDE SEQUENCE [LARGE SCALE GENOMIC DNA]</scope>
    <source>
        <strain evidence="3">KCTC 52925</strain>
    </source>
</reference>
<feature type="transmembrane region" description="Helical" evidence="1">
    <location>
        <begin position="99"/>
        <end position="121"/>
    </location>
</feature>